<reference evidence="6 7" key="1">
    <citation type="submission" date="2018-08" db="EMBL/GenBank/DDBJ databases">
        <title>Meiothermus granaticius genome AF-68 sequencing project.</title>
        <authorList>
            <person name="Da Costa M.S."/>
            <person name="Albuquerque L."/>
            <person name="Raposo P."/>
            <person name="Froufe H.J.C."/>
            <person name="Barroso C.S."/>
            <person name="Egas C."/>
        </authorList>
    </citation>
    <scope>NUCLEOTIDE SEQUENCE [LARGE SCALE GENOMIC DNA]</scope>
    <source>
        <strain evidence="6 7">AF-68</strain>
    </source>
</reference>
<dbReference type="PROSITE" id="PS00211">
    <property type="entry name" value="ABC_TRANSPORTER_1"/>
    <property type="match status" value="1"/>
</dbReference>
<dbReference type="RefSeq" id="WP_119358660.1">
    <property type="nucleotide sequence ID" value="NZ_BJXM01000020.1"/>
</dbReference>
<dbReference type="Gene3D" id="3.40.50.300">
    <property type="entry name" value="P-loop containing nucleotide triphosphate hydrolases"/>
    <property type="match status" value="1"/>
</dbReference>
<evidence type="ECO:0000256" key="4">
    <source>
        <dbReference type="ARBA" id="ARBA00022840"/>
    </source>
</evidence>
<organism evidence="6 7">
    <name type="scientific">Meiothermus granaticius NBRC 107808</name>
    <dbReference type="NCBI Taxonomy" id="1227551"/>
    <lineage>
        <taxon>Bacteria</taxon>
        <taxon>Thermotogati</taxon>
        <taxon>Deinococcota</taxon>
        <taxon>Deinococci</taxon>
        <taxon>Thermales</taxon>
        <taxon>Thermaceae</taxon>
        <taxon>Meiothermus</taxon>
    </lineage>
</organism>
<dbReference type="AlphaFoldDB" id="A0A399F128"/>
<dbReference type="PANTHER" id="PTHR43335:SF2">
    <property type="entry name" value="ABC TRANSPORTER, ATP-BINDING PROTEIN"/>
    <property type="match status" value="1"/>
</dbReference>
<evidence type="ECO:0000313" key="6">
    <source>
        <dbReference type="EMBL" id="RIH90474.1"/>
    </source>
</evidence>
<dbReference type="OrthoDB" id="31308at2"/>
<dbReference type="EMBL" id="QWLB01000082">
    <property type="protein sequence ID" value="RIH90474.1"/>
    <property type="molecule type" value="Genomic_DNA"/>
</dbReference>
<dbReference type="SUPFAM" id="SSF52540">
    <property type="entry name" value="P-loop containing nucleoside triphosphate hydrolases"/>
    <property type="match status" value="1"/>
</dbReference>
<dbReference type="PANTHER" id="PTHR43335">
    <property type="entry name" value="ABC TRANSPORTER, ATP-BINDING PROTEIN"/>
    <property type="match status" value="1"/>
</dbReference>
<dbReference type="CDD" id="cd03230">
    <property type="entry name" value="ABC_DR_subfamily_A"/>
    <property type="match status" value="1"/>
</dbReference>
<evidence type="ECO:0000259" key="5">
    <source>
        <dbReference type="PROSITE" id="PS50893"/>
    </source>
</evidence>
<dbReference type="InterPro" id="IPR003439">
    <property type="entry name" value="ABC_transporter-like_ATP-bd"/>
</dbReference>
<dbReference type="EC" id="3.6.3.-" evidence="6"/>
<accession>A0A399F128</accession>
<evidence type="ECO:0000256" key="2">
    <source>
        <dbReference type="ARBA" id="ARBA00022448"/>
    </source>
</evidence>
<dbReference type="InterPro" id="IPR017871">
    <property type="entry name" value="ABC_transporter-like_CS"/>
</dbReference>
<dbReference type="GO" id="GO:0016887">
    <property type="term" value="F:ATP hydrolysis activity"/>
    <property type="evidence" value="ECO:0007669"/>
    <property type="project" value="InterPro"/>
</dbReference>
<proteinExistence type="inferred from homology"/>
<dbReference type="PROSITE" id="PS50893">
    <property type="entry name" value="ABC_TRANSPORTER_2"/>
    <property type="match status" value="1"/>
</dbReference>
<keyword evidence="2" id="KW-0813">Transport</keyword>
<protein>
    <submittedName>
        <fullName evidence="6">Putative ABC transporter ATP-binding protein YxlF</fullName>
        <ecNumber evidence="6">3.6.3.-</ecNumber>
    </submittedName>
</protein>
<gene>
    <name evidence="6" type="primary">yxlF_4</name>
    <name evidence="6" type="ORF">Mgrana_03242</name>
</gene>
<name>A0A399F128_9DEIN</name>
<keyword evidence="6" id="KW-0378">Hydrolase</keyword>
<dbReference type="Pfam" id="PF00005">
    <property type="entry name" value="ABC_tran"/>
    <property type="match status" value="1"/>
</dbReference>
<evidence type="ECO:0000313" key="7">
    <source>
        <dbReference type="Proteomes" id="UP000266178"/>
    </source>
</evidence>
<sequence length="212" mass="22892">MVEVVALHKKGRLADAHLRLTAGSLALLGPNGAGKSTLLGLLAGRLKADGGTVRLFGHDPRSLGAARVRAYIPQHLTFPPTLRAEEILEAARRLKGATLQDRAEATGRMGLEAHLKRPVAQLSGGWRQRLALAAGLMGYPPLWLLDEPASALDTEGLERLQDWMAAHLAMGGLVILSAHRQEEISRLAEQFVRLENGRVIQQGSVNYAQEPS</sequence>
<comment type="similarity">
    <text evidence="1">Belongs to the ABC transporter superfamily.</text>
</comment>
<dbReference type="Proteomes" id="UP000266178">
    <property type="component" value="Unassembled WGS sequence"/>
</dbReference>
<keyword evidence="7" id="KW-1185">Reference proteome</keyword>
<dbReference type="InterPro" id="IPR003593">
    <property type="entry name" value="AAA+_ATPase"/>
</dbReference>
<keyword evidence="4 6" id="KW-0067">ATP-binding</keyword>
<dbReference type="SMART" id="SM00382">
    <property type="entry name" value="AAA"/>
    <property type="match status" value="1"/>
</dbReference>
<feature type="domain" description="ABC transporter" evidence="5">
    <location>
        <begin position="2"/>
        <end position="212"/>
    </location>
</feature>
<evidence type="ECO:0000256" key="3">
    <source>
        <dbReference type="ARBA" id="ARBA00022741"/>
    </source>
</evidence>
<dbReference type="InterPro" id="IPR027417">
    <property type="entry name" value="P-loop_NTPase"/>
</dbReference>
<dbReference type="GO" id="GO:0005524">
    <property type="term" value="F:ATP binding"/>
    <property type="evidence" value="ECO:0007669"/>
    <property type="project" value="UniProtKB-KW"/>
</dbReference>
<comment type="caution">
    <text evidence="6">The sequence shown here is derived from an EMBL/GenBank/DDBJ whole genome shotgun (WGS) entry which is preliminary data.</text>
</comment>
<keyword evidence="3" id="KW-0547">Nucleotide-binding</keyword>
<evidence type="ECO:0000256" key="1">
    <source>
        <dbReference type="ARBA" id="ARBA00005417"/>
    </source>
</evidence>